<dbReference type="RefSeq" id="WP_183934113.1">
    <property type="nucleotide sequence ID" value="NZ_JACICF010000002.1"/>
</dbReference>
<protein>
    <submittedName>
        <fullName evidence="1">Uncharacterized protein</fullName>
    </submittedName>
</protein>
<evidence type="ECO:0000313" key="2">
    <source>
        <dbReference type="Proteomes" id="UP000578569"/>
    </source>
</evidence>
<comment type="caution">
    <text evidence="1">The sequence shown here is derived from an EMBL/GenBank/DDBJ whole genome shotgun (WGS) entry which is preliminary data.</text>
</comment>
<organism evidence="1 2">
    <name type="scientific">Sphingomicrobium lutaoense</name>
    <dbReference type="NCBI Taxonomy" id="515949"/>
    <lineage>
        <taxon>Bacteria</taxon>
        <taxon>Pseudomonadati</taxon>
        <taxon>Pseudomonadota</taxon>
        <taxon>Alphaproteobacteria</taxon>
        <taxon>Sphingomonadales</taxon>
        <taxon>Sphingomonadaceae</taxon>
        <taxon>Sphingomicrobium</taxon>
    </lineage>
</organism>
<reference evidence="1 2" key="1">
    <citation type="submission" date="2020-08" db="EMBL/GenBank/DDBJ databases">
        <title>Genomic Encyclopedia of Type Strains, Phase IV (KMG-IV): sequencing the most valuable type-strain genomes for metagenomic binning, comparative biology and taxonomic classification.</title>
        <authorList>
            <person name="Goeker M."/>
        </authorList>
    </citation>
    <scope>NUCLEOTIDE SEQUENCE [LARGE SCALE GENOMIC DNA]</scope>
    <source>
        <strain evidence="1 2">DSM 24194</strain>
    </source>
</reference>
<dbReference type="AlphaFoldDB" id="A0A839Z2F8"/>
<dbReference type="Proteomes" id="UP000578569">
    <property type="component" value="Unassembled WGS sequence"/>
</dbReference>
<proteinExistence type="predicted"/>
<accession>A0A839Z2F8</accession>
<dbReference type="EMBL" id="JACICF010000002">
    <property type="protein sequence ID" value="MBB3764738.1"/>
    <property type="molecule type" value="Genomic_DNA"/>
</dbReference>
<evidence type="ECO:0000313" key="1">
    <source>
        <dbReference type="EMBL" id="MBB3764738.1"/>
    </source>
</evidence>
<name>A0A839Z2F8_9SPHN</name>
<keyword evidence="2" id="KW-1185">Reference proteome</keyword>
<gene>
    <name evidence="1" type="ORF">FHS50_001800</name>
</gene>
<sequence>MHRLQAIGIGLTAALTNSSAETSEAATEKSTLRALLAEISIGRFSLFDEPVIGLTLTIAGGVPI</sequence>